<dbReference type="InterPro" id="IPR041049">
    <property type="entry name" value="DUF5615"/>
</dbReference>
<evidence type="ECO:0000313" key="3">
    <source>
        <dbReference type="Proteomes" id="UP000193587"/>
    </source>
</evidence>
<dbReference type="Pfam" id="PF18480">
    <property type="entry name" value="DUF5615"/>
    <property type="match status" value="1"/>
</dbReference>
<protein>
    <recommendedName>
        <fullName evidence="1">DUF5615 domain-containing protein</fullName>
    </recommendedName>
</protein>
<feature type="domain" description="DUF5615" evidence="1">
    <location>
        <begin position="3"/>
        <end position="67"/>
    </location>
</feature>
<dbReference type="RefSeq" id="WP_049933462.1">
    <property type="nucleotide sequence ID" value="NZ_ATXS01000057.1"/>
</dbReference>
<organism evidence="2 3">
    <name type="scientific">Halorubrum ezzemoulense DSM 17463</name>
    <dbReference type="NCBI Taxonomy" id="1121945"/>
    <lineage>
        <taxon>Archaea</taxon>
        <taxon>Methanobacteriati</taxon>
        <taxon>Methanobacteriota</taxon>
        <taxon>Stenosarchaea group</taxon>
        <taxon>Halobacteria</taxon>
        <taxon>Halobacteriales</taxon>
        <taxon>Haloferacaceae</taxon>
        <taxon>Halorubrum</taxon>
    </lineage>
</organism>
<name>A0A1X4G9Q6_HALEZ</name>
<sequence length="88" mass="9454">MSRTLADVNVPEEYVSALRGDGHDVEYSREIAAPGPEATDDAIVAYAASEGMAIITTDVKGFADRDAAVPVFVAPQDMSQRCLMPRPR</sequence>
<dbReference type="EMBL" id="NEDJ01000071">
    <property type="protein sequence ID" value="OSO93914.1"/>
    <property type="molecule type" value="Genomic_DNA"/>
</dbReference>
<gene>
    <name evidence="2" type="ORF">B9H04_14905</name>
</gene>
<dbReference type="Proteomes" id="UP000193587">
    <property type="component" value="Unassembled WGS sequence"/>
</dbReference>
<reference evidence="2 3" key="1">
    <citation type="submission" date="2017-04" db="EMBL/GenBank/DDBJ databases">
        <title>MLSA of the genus Halorubrum.</title>
        <authorList>
            <person name="De La Haba R."/>
            <person name="Sanchez-Porro C."/>
            <person name="Infante-Dominguez C."/>
            <person name="Ventosa A."/>
        </authorList>
    </citation>
    <scope>NUCLEOTIDE SEQUENCE [LARGE SCALE GENOMIC DNA]</scope>
    <source>
        <strain evidence="2 3">DSM 17463</strain>
    </source>
</reference>
<comment type="caution">
    <text evidence="2">The sequence shown here is derived from an EMBL/GenBank/DDBJ whole genome shotgun (WGS) entry which is preliminary data.</text>
</comment>
<dbReference type="AlphaFoldDB" id="A0A1X4G9Q6"/>
<accession>A0A1X4G9Q6</accession>
<proteinExistence type="predicted"/>
<evidence type="ECO:0000259" key="1">
    <source>
        <dbReference type="Pfam" id="PF18480"/>
    </source>
</evidence>
<evidence type="ECO:0000313" key="2">
    <source>
        <dbReference type="EMBL" id="OSO93914.1"/>
    </source>
</evidence>